<gene>
    <name evidence="2" type="ORF">HMPREF9488_00067</name>
</gene>
<keyword evidence="1" id="KW-1133">Transmembrane helix</keyword>
<dbReference type="STRING" id="100884.GCA_000269565_01632"/>
<dbReference type="Pfam" id="PF06177">
    <property type="entry name" value="QueT"/>
    <property type="match status" value="1"/>
</dbReference>
<evidence type="ECO:0000313" key="2">
    <source>
        <dbReference type="EMBL" id="EFW06530.1"/>
    </source>
</evidence>
<feature type="transmembrane region" description="Helical" evidence="1">
    <location>
        <begin position="70"/>
        <end position="88"/>
    </location>
</feature>
<comment type="caution">
    <text evidence="2">The sequence shown here is derived from an EMBL/GenBank/DDBJ whole genome shotgun (WGS) entry which is preliminary data.</text>
</comment>
<keyword evidence="1" id="KW-0812">Transmembrane</keyword>
<dbReference type="RefSeq" id="WP_008787195.1">
    <property type="nucleotide sequence ID" value="NZ_AKCB01000001.1"/>
</dbReference>
<feature type="transmembrane region" description="Helical" evidence="1">
    <location>
        <begin position="120"/>
        <end position="142"/>
    </location>
</feature>
<feature type="transmembrane region" description="Helical" evidence="1">
    <location>
        <begin position="40"/>
        <end position="64"/>
    </location>
</feature>
<dbReference type="PANTHER" id="PTHR40044">
    <property type="entry name" value="INTEGRAL MEMBRANE PROTEIN-RELATED"/>
    <property type="match status" value="1"/>
</dbReference>
<dbReference type="Proteomes" id="UP000003157">
    <property type="component" value="Unassembled WGS sequence"/>
</dbReference>
<dbReference type="PIRSF" id="PIRSF031501">
    <property type="entry name" value="QueT"/>
    <property type="match status" value="1"/>
</dbReference>
<accession>E7G5M9</accession>
<protein>
    <submittedName>
        <fullName evidence="2">Citrulline cluster-linked protein</fullName>
    </submittedName>
</protein>
<keyword evidence="3" id="KW-1185">Reference proteome</keyword>
<feature type="transmembrane region" description="Helical" evidence="1">
    <location>
        <begin position="12"/>
        <end position="33"/>
    </location>
</feature>
<dbReference type="OrthoDB" id="9786793at2"/>
<dbReference type="PANTHER" id="PTHR40044:SF1">
    <property type="entry name" value="INTEGRAL MEMBRANE PROTEIN"/>
    <property type="match status" value="1"/>
</dbReference>
<dbReference type="InterPro" id="IPR010387">
    <property type="entry name" value="QueT"/>
</dbReference>
<dbReference type="PROSITE" id="PS51257">
    <property type="entry name" value="PROKAR_LIPOPROTEIN"/>
    <property type="match status" value="1"/>
</dbReference>
<reference evidence="2 3" key="1">
    <citation type="submission" date="2010-12" db="EMBL/GenBank/DDBJ databases">
        <title>The Genome Sequence of Coprobacillus sp. strain 29_1.</title>
        <authorList>
            <consortium name="The Broad Institute Genome Sequencing Platform"/>
            <person name="Earl A."/>
            <person name="Ward D."/>
            <person name="Feldgarden M."/>
            <person name="Gevers D."/>
            <person name="Daigneault M."/>
            <person name="Sibley C.D."/>
            <person name="White A."/>
            <person name="Strauss J."/>
            <person name="Allen-Vercoe E."/>
            <person name="Young S.K."/>
            <person name="Zeng Q."/>
            <person name="Gargeya S."/>
            <person name="Fitzgerald M."/>
            <person name="Haas B."/>
            <person name="Abouelleil A."/>
            <person name="Alvarado L."/>
            <person name="Arachchi H.M."/>
            <person name="Berlin A."/>
            <person name="Brown A."/>
            <person name="Chapman S.B."/>
            <person name="Chen Z."/>
            <person name="Dunbar C."/>
            <person name="Freedman E."/>
            <person name="Gearin G."/>
            <person name="Gellesch M."/>
            <person name="Goldberg J."/>
            <person name="Griggs A."/>
            <person name="Gujja S."/>
            <person name="Heilman E."/>
            <person name="Heiman D."/>
            <person name="Howarth C."/>
            <person name="Larson L."/>
            <person name="Lui A."/>
            <person name="MacDonald P.J.P."/>
            <person name="Mehta T."/>
            <person name="Montmayeur A."/>
            <person name="Murphy C."/>
            <person name="Neiman D."/>
            <person name="Pearson M."/>
            <person name="Priest M."/>
            <person name="Roberts A."/>
            <person name="Saif S."/>
            <person name="Shea T."/>
            <person name="Shenoy N."/>
            <person name="Sisk P."/>
            <person name="Stolte C."/>
            <person name="Sykes S."/>
            <person name="White J."/>
            <person name="Yandava C."/>
            <person name="Nusbaum C."/>
            <person name="Birren B."/>
        </authorList>
    </citation>
    <scope>NUCLEOTIDE SEQUENCE [LARGE SCALE GENOMIC DNA]</scope>
    <source>
        <strain evidence="2 3">29_1</strain>
    </source>
</reference>
<dbReference type="HOGENOM" id="CLU_104115_0_0_9"/>
<name>E7G5M9_9FIRM</name>
<keyword evidence="1" id="KW-0472">Membrane</keyword>
<dbReference type="EMBL" id="ADKX01000001">
    <property type="protein sequence ID" value="EFW06530.1"/>
    <property type="molecule type" value="Genomic_DNA"/>
</dbReference>
<dbReference type="GeneID" id="78229505"/>
<sequence length="158" mass="17296">MNNGVKEVAINAMIACVYAALTIACSSIAYGGIQFRISEILIFLAFYNKKYIPGLIIGCFLANLPSPLGLADMCFGTLATAITCLGVYKIKNIYIAGLFGAIVNGLIVGAELYFVLNLPFVINAFYVFIGEFAVLMIGAYLFRTLEKKEVFMKKFILE</sequence>
<evidence type="ECO:0000313" key="3">
    <source>
        <dbReference type="Proteomes" id="UP000003157"/>
    </source>
</evidence>
<evidence type="ECO:0000256" key="1">
    <source>
        <dbReference type="SAM" id="Phobius"/>
    </source>
</evidence>
<dbReference type="AlphaFoldDB" id="E7G5M9"/>
<dbReference type="eggNOG" id="COG4708">
    <property type="taxonomic scope" value="Bacteria"/>
</dbReference>
<feature type="transmembrane region" description="Helical" evidence="1">
    <location>
        <begin position="95"/>
        <end position="114"/>
    </location>
</feature>
<proteinExistence type="predicted"/>
<organism evidence="2 3">
    <name type="scientific">Coprobacillus cateniformis</name>
    <dbReference type="NCBI Taxonomy" id="100884"/>
    <lineage>
        <taxon>Bacteria</taxon>
        <taxon>Bacillati</taxon>
        <taxon>Bacillota</taxon>
        <taxon>Erysipelotrichia</taxon>
        <taxon>Erysipelotrichales</taxon>
        <taxon>Coprobacillaceae</taxon>
        <taxon>Coprobacillus</taxon>
    </lineage>
</organism>